<evidence type="ECO:0008006" key="5">
    <source>
        <dbReference type="Google" id="ProtNLM"/>
    </source>
</evidence>
<dbReference type="InterPro" id="IPR007485">
    <property type="entry name" value="LPS_assembly_LptE"/>
</dbReference>
<evidence type="ECO:0000313" key="3">
    <source>
        <dbReference type="EMBL" id="PQA88180.1"/>
    </source>
</evidence>
<dbReference type="GO" id="GO:0043165">
    <property type="term" value="P:Gram-negative-bacterium-type cell outer membrane assembly"/>
    <property type="evidence" value="ECO:0007669"/>
    <property type="project" value="InterPro"/>
</dbReference>
<keyword evidence="4" id="KW-1185">Reference proteome</keyword>
<accession>A0A2S7K6P1</accession>
<gene>
    <name evidence="3" type="ORF">CW354_07670</name>
</gene>
<dbReference type="RefSeq" id="WP_104829425.1">
    <property type="nucleotide sequence ID" value="NZ_PJCH01000005.1"/>
</dbReference>
<keyword evidence="2" id="KW-0732">Signal</keyword>
<evidence type="ECO:0000313" key="4">
    <source>
        <dbReference type="Proteomes" id="UP000239504"/>
    </source>
</evidence>
<dbReference type="PROSITE" id="PS51257">
    <property type="entry name" value="PROKAR_LIPOPROTEIN"/>
    <property type="match status" value="1"/>
</dbReference>
<comment type="caution">
    <text evidence="3">The sequence shown here is derived from an EMBL/GenBank/DDBJ whole genome shotgun (WGS) entry which is preliminary data.</text>
</comment>
<dbReference type="Pfam" id="PF04390">
    <property type="entry name" value="LptE"/>
    <property type="match status" value="1"/>
</dbReference>
<dbReference type="Proteomes" id="UP000239504">
    <property type="component" value="Unassembled WGS sequence"/>
</dbReference>
<reference evidence="3 4" key="1">
    <citation type="submission" date="2017-12" db="EMBL/GenBank/DDBJ databases">
        <authorList>
            <person name="Hurst M.R.H."/>
        </authorList>
    </citation>
    <scope>NUCLEOTIDE SEQUENCE [LARGE SCALE GENOMIC DNA]</scope>
    <source>
        <strain evidence="3 4">SY-3-19</strain>
    </source>
</reference>
<evidence type="ECO:0000256" key="1">
    <source>
        <dbReference type="SAM" id="MobiDB-lite"/>
    </source>
</evidence>
<dbReference type="OrthoDB" id="8480109at2"/>
<protein>
    <recommendedName>
        <fullName evidence="5">LPS-assembly lipoprotein</fullName>
    </recommendedName>
</protein>
<feature type="region of interest" description="Disordered" evidence="1">
    <location>
        <begin position="164"/>
        <end position="216"/>
    </location>
</feature>
<dbReference type="EMBL" id="PJCH01000005">
    <property type="protein sequence ID" value="PQA88180.1"/>
    <property type="molecule type" value="Genomic_DNA"/>
</dbReference>
<organism evidence="3 4">
    <name type="scientific">Hyphococcus luteus</name>
    <dbReference type="NCBI Taxonomy" id="2058213"/>
    <lineage>
        <taxon>Bacteria</taxon>
        <taxon>Pseudomonadati</taxon>
        <taxon>Pseudomonadota</taxon>
        <taxon>Alphaproteobacteria</taxon>
        <taxon>Parvularculales</taxon>
        <taxon>Parvularculaceae</taxon>
        <taxon>Hyphococcus</taxon>
    </lineage>
</organism>
<feature type="compositionally biased region" description="Basic and acidic residues" evidence="1">
    <location>
        <begin position="165"/>
        <end position="177"/>
    </location>
</feature>
<evidence type="ECO:0000256" key="2">
    <source>
        <dbReference type="SAM" id="SignalP"/>
    </source>
</evidence>
<sequence length="216" mass="23903">MKRTAILVAITASALLLSGCGFRPLYATAEGETPVSRLVAVRTVAAPDIVAPYIVEALHGRMGAVGDETPRYDLYVEANEQAQRLAVQIDATVTRYNYRLSARYRVVDSVTGERFEGSARAVTSYNIVSSQYSTLFAERTAIEKAARLLAEEIERDLLIQFDQTPEERAKSKGRDYETDLDPSEILNEPRRGETVEPIVGDDGFDGPIVIENKEDE</sequence>
<dbReference type="Gene3D" id="3.30.160.150">
    <property type="entry name" value="Lipoprotein like domain"/>
    <property type="match status" value="1"/>
</dbReference>
<feature type="chain" id="PRO_5015583968" description="LPS-assembly lipoprotein" evidence="2">
    <location>
        <begin position="30"/>
        <end position="216"/>
    </location>
</feature>
<dbReference type="AlphaFoldDB" id="A0A2S7K6P1"/>
<proteinExistence type="predicted"/>
<dbReference type="GO" id="GO:0019867">
    <property type="term" value="C:outer membrane"/>
    <property type="evidence" value="ECO:0007669"/>
    <property type="project" value="InterPro"/>
</dbReference>
<feature type="signal peptide" evidence="2">
    <location>
        <begin position="1"/>
        <end position="29"/>
    </location>
</feature>
<name>A0A2S7K6P1_9PROT</name>